<comment type="caution">
    <text evidence="2">The sequence shown here is derived from an EMBL/GenBank/DDBJ whole genome shotgun (WGS) entry which is preliminary data.</text>
</comment>
<name>A0A0M0GGW1_SPOGL</name>
<feature type="domain" description="Diphthamide synthase" evidence="1">
    <location>
        <begin position="4"/>
        <end position="212"/>
    </location>
</feature>
<dbReference type="PATRIC" id="fig|1459.3.peg.4175"/>
<proteinExistence type="predicted"/>
<dbReference type="InterPro" id="IPR030662">
    <property type="entry name" value="DPH6/MJ0570"/>
</dbReference>
<protein>
    <recommendedName>
        <fullName evidence="1">Diphthamide synthase domain-containing protein</fullName>
    </recommendedName>
</protein>
<reference evidence="3" key="1">
    <citation type="submission" date="2015-07" db="EMBL/GenBank/DDBJ databases">
        <title>Fjat-10036 dsm4.</title>
        <authorList>
            <person name="Liu B."/>
            <person name="Wang J."/>
            <person name="Zhu Y."/>
            <person name="Liu G."/>
            <person name="Chen Q."/>
            <person name="Chen Z."/>
            <person name="Lan J."/>
            <person name="Che J."/>
            <person name="Ge C."/>
            <person name="Shi H."/>
            <person name="Pan Z."/>
            <person name="Liu X."/>
        </authorList>
    </citation>
    <scope>NUCLEOTIDE SEQUENCE [LARGE SCALE GENOMIC DNA]</scope>
    <source>
        <strain evidence="3">DSM 4</strain>
    </source>
</reference>
<dbReference type="Proteomes" id="UP000037109">
    <property type="component" value="Unassembled WGS sequence"/>
</dbReference>
<accession>A0A0M0GGW1</accession>
<gene>
    <name evidence="2" type="ORF">AF332_18975</name>
</gene>
<dbReference type="SUPFAM" id="SSF52402">
    <property type="entry name" value="Adenine nucleotide alpha hydrolases-like"/>
    <property type="match status" value="1"/>
</dbReference>
<sequence>MRKKVVLSWSGGKDSCLALDVLIKQGYEVACLLTTVPQEIGRTFGHGEKTDLIKLQAISLSIPAEFIYCTFEDYSERFVSDLRKIIDKYGVTGIAYGDLYLDGHREWGEKTAEEAGLEAVYPLWMEEKDSLKALGAFVESGYKAKVIRVRENVLDDSWLGKELDHDFLSKIEAEPVCPMGESGEYHTLVYDGPLFSQPIQLGSPEIIQLETTNKLEFGEYRLAAK</sequence>
<evidence type="ECO:0000313" key="3">
    <source>
        <dbReference type="Proteomes" id="UP000037109"/>
    </source>
</evidence>
<dbReference type="RefSeq" id="WP_053436058.1">
    <property type="nucleotide sequence ID" value="NZ_LGUF01000007.1"/>
</dbReference>
<dbReference type="Gene3D" id="3.90.1490.10">
    <property type="entry name" value="putative n-type atp pyrophosphatase, domain 2"/>
    <property type="match status" value="1"/>
</dbReference>
<keyword evidence="3" id="KW-1185">Reference proteome</keyword>
<dbReference type="Gene3D" id="3.40.50.620">
    <property type="entry name" value="HUPs"/>
    <property type="match status" value="1"/>
</dbReference>
<dbReference type="CDD" id="cd01994">
    <property type="entry name" value="AANH_PF0828-like"/>
    <property type="match status" value="1"/>
</dbReference>
<dbReference type="InterPro" id="IPR014729">
    <property type="entry name" value="Rossmann-like_a/b/a_fold"/>
</dbReference>
<dbReference type="GO" id="GO:0017178">
    <property type="term" value="F:diphthine-ammonia ligase activity"/>
    <property type="evidence" value="ECO:0007669"/>
    <property type="project" value="TreeGrafter"/>
</dbReference>
<dbReference type="OrthoDB" id="3572539at2"/>
<dbReference type="InterPro" id="IPR002761">
    <property type="entry name" value="Diphthami_syn_dom"/>
</dbReference>
<organism evidence="2 3">
    <name type="scientific">Sporosarcina globispora</name>
    <name type="common">Bacillus globisporus</name>
    <dbReference type="NCBI Taxonomy" id="1459"/>
    <lineage>
        <taxon>Bacteria</taxon>
        <taxon>Bacillati</taxon>
        <taxon>Bacillota</taxon>
        <taxon>Bacilli</taxon>
        <taxon>Bacillales</taxon>
        <taxon>Caryophanaceae</taxon>
        <taxon>Sporosarcina</taxon>
    </lineage>
</organism>
<dbReference type="Pfam" id="PF01902">
    <property type="entry name" value="Diphthami_syn_2"/>
    <property type="match status" value="1"/>
</dbReference>
<evidence type="ECO:0000259" key="1">
    <source>
        <dbReference type="Pfam" id="PF01902"/>
    </source>
</evidence>
<dbReference type="EMBL" id="LGUF01000007">
    <property type="protein sequence ID" value="KON88681.1"/>
    <property type="molecule type" value="Genomic_DNA"/>
</dbReference>
<dbReference type="PANTHER" id="PTHR12196">
    <property type="entry name" value="DOMAIN OF UNKNOWN FUNCTION 71 DUF71 -CONTAINING PROTEIN"/>
    <property type="match status" value="1"/>
</dbReference>
<dbReference type="GO" id="GO:0017183">
    <property type="term" value="P:protein histidyl modification to diphthamide"/>
    <property type="evidence" value="ECO:0007669"/>
    <property type="project" value="TreeGrafter"/>
</dbReference>
<dbReference type="NCBIfam" id="TIGR00290">
    <property type="entry name" value="MJ0570_dom"/>
    <property type="match status" value="1"/>
</dbReference>
<evidence type="ECO:0000313" key="2">
    <source>
        <dbReference type="EMBL" id="KON88681.1"/>
    </source>
</evidence>
<dbReference type="PANTHER" id="PTHR12196:SF2">
    <property type="entry name" value="DIPHTHINE--AMMONIA LIGASE"/>
    <property type="match status" value="1"/>
</dbReference>
<dbReference type="STRING" id="1459.AF332_18975"/>
<dbReference type="AlphaFoldDB" id="A0A0M0GGW1"/>